<feature type="binding site" evidence="1">
    <location>
        <position position="171"/>
    </location>
    <ligand>
        <name>Zn(2+)</name>
        <dbReference type="ChEBI" id="CHEBI:29105"/>
        <note>catalytic</note>
    </ligand>
</feature>
<dbReference type="SUPFAM" id="SSF55486">
    <property type="entry name" value="Metalloproteases ('zincins'), catalytic domain"/>
    <property type="match status" value="1"/>
</dbReference>
<dbReference type="GO" id="GO:0004222">
    <property type="term" value="F:metalloendopeptidase activity"/>
    <property type="evidence" value="ECO:0007669"/>
    <property type="project" value="UniProtKB-UniRule"/>
</dbReference>
<comment type="cofactor">
    <cofactor evidence="1 2">
        <name>Zn(2+)</name>
        <dbReference type="ChEBI" id="CHEBI:29105"/>
    </cofactor>
    <text evidence="1 2">Binds 1 zinc ion per subunit.</text>
</comment>
<evidence type="ECO:0000313" key="3">
    <source>
        <dbReference type="EnsemblMetazoa" id="AAEL029029-PA"/>
    </source>
</evidence>
<accession>A0A6E8P7U3</accession>
<dbReference type="PROSITE" id="PS51864">
    <property type="entry name" value="ASTACIN"/>
    <property type="match status" value="1"/>
</dbReference>
<protein>
    <recommendedName>
        <fullName evidence="2">Metalloendopeptidase</fullName>
        <ecNumber evidence="2">3.4.24.-</ecNumber>
    </recommendedName>
</protein>
<dbReference type="PANTHER" id="PTHR10127:SF883">
    <property type="entry name" value="ZINC METALLOPROTEINASE NAS-8"/>
    <property type="match status" value="1"/>
</dbReference>
<comment type="caution">
    <text evidence="1">Lacks conserved residue(s) required for the propagation of feature annotation.</text>
</comment>
<dbReference type="CDD" id="cd04280">
    <property type="entry name" value="ZnMc_astacin_like"/>
    <property type="match status" value="1"/>
</dbReference>
<dbReference type="PRINTS" id="PR00480">
    <property type="entry name" value="ASTACIN"/>
</dbReference>
<dbReference type="InterPro" id="IPR006026">
    <property type="entry name" value="Peptidase_Metallo"/>
</dbReference>
<reference evidence="3" key="2">
    <citation type="submission" date="2020-05" db="UniProtKB">
        <authorList>
            <consortium name="EnsemblMetazoa"/>
        </authorList>
    </citation>
    <scope>IDENTIFICATION</scope>
    <source>
        <strain evidence="3">LVP_AGWG</strain>
    </source>
</reference>
<keyword evidence="1" id="KW-1015">Disulfide bond</keyword>
<keyword evidence="2" id="KW-0732">Signal</keyword>
<dbReference type="InterPro" id="IPR024079">
    <property type="entry name" value="MetalloPept_cat_dom_sf"/>
</dbReference>
<dbReference type="PANTHER" id="PTHR10127">
    <property type="entry name" value="DISCOIDIN, CUB, EGF, LAMININ , AND ZINC METALLOPROTEASE DOMAIN CONTAINING"/>
    <property type="match status" value="1"/>
</dbReference>
<dbReference type="Proteomes" id="UP000008820">
    <property type="component" value="Chromosome 2"/>
</dbReference>
<name>A0A6E8P7U3_AEDAE</name>
<keyword evidence="4" id="KW-1185">Reference proteome</keyword>
<dbReference type="RefSeq" id="NP_001394963.1">
    <property type="nucleotide sequence ID" value="NM_001408034.1"/>
</dbReference>
<dbReference type="Gene3D" id="3.40.390.10">
    <property type="entry name" value="Collagenase (Catalytic Domain)"/>
    <property type="match status" value="1"/>
</dbReference>
<keyword evidence="1 2" id="KW-0378">Hydrolase</keyword>
<feature type="signal peptide" evidence="2">
    <location>
        <begin position="1"/>
        <end position="21"/>
    </location>
</feature>
<dbReference type="InterPro" id="IPR001506">
    <property type="entry name" value="Peptidase_M12A"/>
</dbReference>
<dbReference type="EC" id="3.4.24.-" evidence="2"/>
<evidence type="ECO:0000256" key="2">
    <source>
        <dbReference type="RuleBase" id="RU361183"/>
    </source>
</evidence>
<evidence type="ECO:0000256" key="1">
    <source>
        <dbReference type="PROSITE-ProRule" id="PRU01211"/>
    </source>
</evidence>
<keyword evidence="1 2" id="KW-0862">Zinc</keyword>
<dbReference type="GO" id="GO:0006508">
    <property type="term" value="P:proteolysis"/>
    <property type="evidence" value="ECO:0007669"/>
    <property type="project" value="UniProtKB-KW"/>
</dbReference>
<reference evidence="3 4" key="1">
    <citation type="submission" date="2017-06" db="EMBL/GenBank/DDBJ databases">
        <title>Aedes aegypti genome working group (AGWG) sequencing and assembly.</title>
        <authorList>
            <consortium name="Aedes aegypti Genome Working Group (AGWG)"/>
            <person name="Matthews B.J."/>
        </authorList>
    </citation>
    <scope>NUCLEOTIDE SEQUENCE [LARGE SCALE GENOMIC DNA]</scope>
    <source>
        <strain evidence="3 4">LVP_AGWG</strain>
    </source>
</reference>
<keyword evidence="1 2" id="KW-0479">Metal-binding</keyword>
<dbReference type="Pfam" id="PF01400">
    <property type="entry name" value="Astacin"/>
    <property type="match status" value="1"/>
</dbReference>
<dbReference type="SMART" id="SM00235">
    <property type="entry name" value="ZnMc"/>
    <property type="match status" value="1"/>
</dbReference>
<feature type="active site" evidence="1">
    <location>
        <position position="168"/>
    </location>
</feature>
<organism evidence="3 4">
    <name type="scientific">Aedes aegypti</name>
    <name type="common">Yellowfever mosquito</name>
    <name type="synonym">Culex aegypti</name>
    <dbReference type="NCBI Taxonomy" id="7159"/>
    <lineage>
        <taxon>Eukaryota</taxon>
        <taxon>Metazoa</taxon>
        <taxon>Ecdysozoa</taxon>
        <taxon>Arthropoda</taxon>
        <taxon>Hexapoda</taxon>
        <taxon>Insecta</taxon>
        <taxon>Pterygota</taxon>
        <taxon>Neoptera</taxon>
        <taxon>Endopterygota</taxon>
        <taxon>Diptera</taxon>
        <taxon>Nematocera</taxon>
        <taxon>Culicoidea</taxon>
        <taxon>Culicidae</taxon>
        <taxon>Culicinae</taxon>
        <taxon>Aedini</taxon>
        <taxon>Aedes</taxon>
        <taxon>Stegomyia</taxon>
    </lineage>
</organism>
<sequence>MEMKALSFLLCSMLKGSMVSGDYYTPSEEVGQKLSTYNPAVDKQFPFEYGLGTYYQGDIMLVPPANGRVSIPDTLTSYIWPNGTVPFEIVGNFSNSELNTIYSAMNMFKRYTCVRFVRRTENDELFVSIVNNNTGCYSYIGRQSDNQYNLINLQTPECLMAVGTPVHEMMHALGFYHEFVRPDRDDYISINRSALRPDLQADNIYDNNFGKLRSEDGQTYNISYNYGSVMHYSRYAGAQSREYPVLINKKPWVGDFGNENGFAATDVMEINFRYKCSNSYRVPRPVSPWFG</sequence>
<dbReference type="AlphaFoldDB" id="A0A6E8P7U3"/>
<dbReference type="InterPro" id="IPR034035">
    <property type="entry name" value="Astacin-like_dom"/>
</dbReference>
<feature type="disulfide bond" evidence="1">
    <location>
        <begin position="136"/>
        <end position="158"/>
    </location>
</feature>
<dbReference type="InParanoid" id="A0A6E8P7U3"/>
<keyword evidence="1 2" id="KW-0645">Protease</keyword>
<feature type="chain" id="PRO_5036530084" description="Metalloendopeptidase" evidence="2">
    <location>
        <begin position="22"/>
        <end position="291"/>
    </location>
</feature>
<dbReference type="GeneID" id="125480931"/>
<dbReference type="GO" id="GO:0008270">
    <property type="term" value="F:zinc ion binding"/>
    <property type="evidence" value="ECO:0007669"/>
    <property type="project" value="UniProtKB-UniRule"/>
</dbReference>
<keyword evidence="1 2" id="KW-0482">Metalloprotease</keyword>
<feature type="binding site" evidence="1">
    <location>
        <position position="177"/>
    </location>
    <ligand>
        <name>Zn(2+)</name>
        <dbReference type="ChEBI" id="CHEBI:29105"/>
        <note>catalytic</note>
    </ligand>
</feature>
<evidence type="ECO:0000313" key="4">
    <source>
        <dbReference type="Proteomes" id="UP000008820"/>
    </source>
</evidence>
<dbReference type="EnsemblMetazoa" id="AAEL029029-RA">
    <property type="protein sequence ID" value="AAEL029029-PA"/>
    <property type="gene ID" value="AAEL029029"/>
</dbReference>
<proteinExistence type="predicted"/>
<feature type="binding site" evidence="1">
    <location>
        <position position="167"/>
    </location>
    <ligand>
        <name>Zn(2+)</name>
        <dbReference type="ChEBI" id="CHEBI:29105"/>
        <note>catalytic</note>
    </ligand>
</feature>